<name>A0A2N7UDN5_9GAMM</name>
<dbReference type="EMBL" id="PNRG01000033">
    <property type="protein sequence ID" value="PMR78501.1"/>
    <property type="molecule type" value="Genomic_DNA"/>
</dbReference>
<gene>
    <name evidence="1" type="ORF">C1H70_17315</name>
</gene>
<accession>A0A2N7UDN5</accession>
<reference evidence="1 2" key="1">
    <citation type="submission" date="2018-01" db="EMBL/GenBank/DDBJ databases">
        <title>Halomonas endophytica sp. nov., isolated from storage liquid in the stems of Populus euphratica.</title>
        <authorList>
            <person name="Chen C."/>
        </authorList>
    </citation>
    <scope>NUCLEOTIDE SEQUENCE [LARGE SCALE GENOMIC DNA]</scope>
    <source>
        <strain evidence="1 2">BZ-SZ-XJ27</strain>
    </source>
</reference>
<dbReference type="Proteomes" id="UP000235547">
    <property type="component" value="Unassembled WGS sequence"/>
</dbReference>
<comment type="caution">
    <text evidence="1">The sequence shown here is derived from an EMBL/GenBank/DDBJ whole genome shotgun (WGS) entry which is preliminary data.</text>
</comment>
<sequence length="140" mass="15433">MTNVTPINATHRARPHVHQLDPQNVAIGWMFRHGHALDRVTAIEQLTVFLMSELDLPERAAEIAAIQAYAETSSVSQVAHIDADATTAHVVVLRTMGGRAVAFTADDLVHVLERARDEGRARVVNSTTRTPVLIEPERSR</sequence>
<evidence type="ECO:0000313" key="1">
    <source>
        <dbReference type="EMBL" id="PMR78501.1"/>
    </source>
</evidence>
<proteinExistence type="predicted"/>
<dbReference type="OrthoDB" id="6164141at2"/>
<organism evidence="1 2">
    <name type="scientific">Halomonas urumqiensis</name>
    <dbReference type="NCBI Taxonomy" id="1684789"/>
    <lineage>
        <taxon>Bacteria</taxon>
        <taxon>Pseudomonadati</taxon>
        <taxon>Pseudomonadota</taxon>
        <taxon>Gammaproteobacteria</taxon>
        <taxon>Oceanospirillales</taxon>
        <taxon>Halomonadaceae</taxon>
        <taxon>Halomonas</taxon>
    </lineage>
</organism>
<keyword evidence="2" id="KW-1185">Reference proteome</keyword>
<dbReference type="RefSeq" id="WP_102589562.1">
    <property type="nucleotide sequence ID" value="NZ_BNAE01000001.1"/>
</dbReference>
<protein>
    <submittedName>
        <fullName evidence="1">Uncharacterized protein</fullName>
    </submittedName>
</protein>
<dbReference type="AlphaFoldDB" id="A0A2N7UDN5"/>
<evidence type="ECO:0000313" key="2">
    <source>
        <dbReference type="Proteomes" id="UP000235547"/>
    </source>
</evidence>